<name>A0A8J2W937_9CRUS</name>
<dbReference type="Proteomes" id="UP000789390">
    <property type="component" value="Unassembled WGS sequence"/>
</dbReference>
<keyword evidence="16" id="KW-1185">Reference proteome</keyword>
<feature type="region of interest" description="Disordered" evidence="12">
    <location>
        <begin position="267"/>
        <end position="337"/>
    </location>
</feature>
<dbReference type="InterPro" id="IPR001356">
    <property type="entry name" value="HD"/>
</dbReference>
<dbReference type="PROSITE" id="PS00034">
    <property type="entry name" value="PAIRED_1"/>
    <property type="match status" value="1"/>
</dbReference>
<evidence type="ECO:0000256" key="8">
    <source>
        <dbReference type="ARBA" id="ARBA00023163"/>
    </source>
</evidence>
<accession>A0A8J2W937</accession>
<evidence type="ECO:0000256" key="12">
    <source>
        <dbReference type="SAM" id="MobiDB-lite"/>
    </source>
</evidence>
<keyword evidence="3" id="KW-0217">Developmental protein</keyword>
<dbReference type="CDD" id="cd00086">
    <property type="entry name" value="homeodomain"/>
    <property type="match status" value="1"/>
</dbReference>
<evidence type="ECO:0000256" key="11">
    <source>
        <dbReference type="RuleBase" id="RU000682"/>
    </source>
</evidence>
<keyword evidence="6 10" id="KW-0238">DNA-binding</keyword>
<dbReference type="GO" id="GO:0007365">
    <property type="term" value="P:periodic partitioning"/>
    <property type="evidence" value="ECO:0007669"/>
    <property type="project" value="UniProtKB-ARBA"/>
</dbReference>
<evidence type="ECO:0000256" key="1">
    <source>
        <dbReference type="ARBA" id="ARBA00004123"/>
    </source>
</evidence>
<dbReference type="Gene3D" id="1.10.10.60">
    <property type="entry name" value="Homeodomain-like"/>
    <property type="match status" value="1"/>
</dbReference>
<comment type="similarity">
    <text evidence="2">Belongs to the paired homeobox family.</text>
</comment>
<keyword evidence="5" id="KW-0805">Transcription regulation</keyword>
<gene>
    <name evidence="15" type="ORF">DGAL_LOCUS12978</name>
</gene>
<keyword evidence="7 10" id="KW-0371">Homeobox</keyword>
<dbReference type="InterPro" id="IPR017970">
    <property type="entry name" value="Homeobox_CS"/>
</dbReference>
<evidence type="ECO:0000313" key="16">
    <source>
        <dbReference type="Proteomes" id="UP000789390"/>
    </source>
</evidence>
<dbReference type="PANTHER" id="PTHR45636:SF49">
    <property type="entry name" value="PAIRED BOX PROTEIN 3 HOMOLOG"/>
    <property type="match status" value="1"/>
</dbReference>
<protein>
    <submittedName>
        <fullName evidence="15">Uncharacterized protein</fullName>
    </submittedName>
</protein>
<keyword evidence="8" id="KW-0804">Transcription</keyword>
<dbReference type="Pfam" id="PF00046">
    <property type="entry name" value="Homeodomain"/>
    <property type="match status" value="1"/>
</dbReference>
<dbReference type="PROSITE" id="PS00027">
    <property type="entry name" value="HOMEOBOX_1"/>
    <property type="match status" value="1"/>
</dbReference>
<dbReference type="Gene3D" id="1.10.10.10">
    <property type="entry name" value="Winged helix-like DNA-binding domain superfamily/Winged helix DNA-binding domain"/>
    <property type="match status" value="2"/>
</dbReference>
<keyword evidence="9 10" id="KW-0539">Nucleus</keyword>
<feature type="compositionally biased region" description="Low complexity" evidence="12">
    <location>
        <begin position="269"/>
        <end position="328"/>
    </location>
</feature>
<dbReference type="GO" id="GO:0000981">
    <property type="term" value="F:DNA-binding transcription factor activity, RNA polymerase II-specific"/>
    <property type="evidence" value="ECO:0007669"/>
    <property type="project" value="InterPro"/>
</dbReference>
<sequence>MTLTGINTMARPCTYSTGYPFQGQGRVNQLGGVFINGRPLPNHIRLKIVELAAAGVRPCVISRQLRVSHGCVSKILNRYQETGSIRAGVVGGARPKHSLQPDIQRRIQTYRMENHGIFSWEIRDRLIKEGLCERSTAPSVSAISRYLRDTSEDNHKSLSSTGVTAMNYGMMSHQGDGSSSSSHSGDGMDDDGSGSDCDSEPGIPLKRKQRRHRTTFTAQQMDELEKAFDRTQYPDVYTREELAQRTKLTEARIQVWFSNRRARLRKQMSSSSASSGNGSSSPSYGNSSSSAPSSGGMMNSSNSISPTSGAGMMMSSGNNNNNVNSAGMLGLPNAASSPYHHPAHDTIHHHHAMNANSISETVAAVHQQSLYSVPPAFASAATAASPSLPSNNPYVTSLTSHHQMANTMMNYPYTPQESSSWFQQQHQHQVVQQQAAHHHHQQATMMTTMPSVATNSTPSSVPAFTAGNRTSMTHPHAMSHHLNHSAFTSMYGGWY</sequence>
<dbReference type="InterPro" id="IPR043565">
    <property type="entry name" value="PAX_fam"/>
</dbReference>
<dbReference type="SMART" id="SM00351">
    <property type="entry name" value="PAX"/>
    <property type="match status" value="1"/>
</dbReference>
<evidence type="ECO:0000256" key="9">
    <source>
        <dbReference type="ARBA" id="ARBA00023242"/>
    </source>
</evidence>
<evidence type="ECO:0000259" key="13">
    <source>
        <dbReference type="PROSITE" id="PS50071"/>
    </source>
</evidence>
<evidence type="ECO:0000256" key="7">
    <source>
        <dbReference type="ARBA" id="ARBA00023155"/>
    </source>
</evidence>
<dbReference type="InterPro" id="IPR009057">
    <property type="entry name" value="Homeodomain-like_sf"/>
</dbReference>
<feature type="compositionally biased region" description="Acidic residues" evidence="12">
    <location>
        <begin position="187"/>
        <end position="199"/>
    </location>
</feature>
<dbReference type="GO" id="GO:0005634">
    <property type="term" value="C:nucleus"/>
    <property type="evidence" value="ECO:0007669"/>
    <property type="project" value="UniProtKB-SubCell"/>
</dbReference>
<evidence type="ECO:0000256" key="4">
    <source>
        <dbReference type="ARBA" id="ARBA00022724"/>
    </source>
</evidence>
<proteinExistence type="inferred from homology"/>
<evidence type="ECO:0000256" key="3">
    <source>
        <dbReference type="ARBA" id="ARBA00022473"/>
    </source>
</evidence>
<reference evidence="15" key="1">
    <citation type="submission" date="2021-11" db="EMBL/GenBank/DDBJ databases">
        <authorList>
            <person name="Schell T."/>
        </authorList>
    </citation>
    <scope>NUCLEOTIDE SEQUENCE</scope>
    <source>
        <strain evidence="15">M5</strain>
    </source>
</reference>
<dbReference type="PANTHER" id="PTHR45636">
    <property type="entry name" value="PAIRED BOX PROTEIN PAX-6-RELATED-RELATED"/>
    <property type="match status" value="1"/>
</dbReference>
<dbReference type="EMBL" id="CAKKLH010000292">
    <property type="protein sequence ID" value="CAH0109500.1"/>
    <property type="molecule type" value="Genomic_DNA"/>
</dbReference>
<dbReference type="SMART" id="SM00389">
    <property type="entry name" value="HOX"/>
    <property type="match status" value="1"/>
</dbReference>
<dbReference type="PROSITE" id="PS51057">
    <property type="entry name" value="PAIRED_2"/>
    <property type="match status" value="1"/>
</dbReference>
<comment type="subcellular location">
    <subcellularLocation>
        <location evidence="1 10 11">Nucleus</location>
    </subcellularLocation>
</comment>
<feature type="compositionally biased region" description="Low complexity" evidence="12">
    <location>
        <begin position="169"/>
        <end position="185"/>
    </location>
</feature>
<dbReference type="InterPro" id="IPR001523">
    <property type="entry name" value="Paired_dom"/>
</dbReference>
<dbReference type="FunFam" id="1.10.10.10:FF:000031">
    <property type="entry name" value="Paired box protein Pax-7"/>
    <property type="match status" value="1"/>
</dbReference>
<feature type="domain" description="Paired" evidence="14">
    <location>
        <begin position="23"/>
        <end position="150"/>
    </location>
</feature>
<organism evidence="15 16">
    <name type="scientific">Daphnia galeata</name>
    <dbReference type="NCBI Taxonomy" id="27404"/>
    <lineage>
        <taxon>Eukaryota</taxon>
        <taxon>Metazoa</taxon>
        <taxon>Ecdysozoa</taxon>
        <taxon>Arthropoda</taxon>
        <taxon>Crustacea</taxon>
        <taxon>Branchiopoda</taxon>
        <taxon>Diplostraca</taxon>
        <taxon>Cladocera</taxon>
        <taxon>Anomopoda</taxon>
        <taxon>Daphniidae</taxon>
        <taxon>Daphnia</taxon>
    </lineage>
</organism>
<keyword evidence="4" id="KW-0563">Paired box</keyword>
<dbReference type="GO" id="GO:0000978">
    <property type="term" value="F:RNA polymerase II cis-regulatory region sequence-specific DNA binding"/>
    <property type="evidence" value="ECO:0007669"/>
    <property type="project" value="TreeGrafter"/>
</dbReference>
<feature type="compositionally biased region" description="Basic residues" evidence="12">
    <location>
        <begin position="205"/>
        <end position="214"/>
    </location>
</feature>
<evidence type="ECO:0000256" key="6">
    <source>
        <dbReference type="ARBA" id="ARBA00023125"/>
    </source>
</evidence>
<evidence type="ECO:0000256" key="5">
    <source>
        <dbReference type="ARBA" id="ARBA00023015"/>
    </source>
</evidence>
<feature type="region of interest" description="Disordered" evidence="12">
    <location>
        <begin position="167"/>
        <end position="219"/>
    </location>
</feature>
<dbReference type="Pfam" id="PF00292">
    <property type="entry name" value="PAX"/>
    <property type="match status" value="1"/>
</dbReference>
<feature type="DNA-binding region" description="Homeobox" evidence="10">
    <location>
        <begin position="209"/>
        <end position="268"/>
    </location>
</feature>
<evidence type="ECO:0000256" key="10">
    <source>
        <dbReference type="PROSITE-ProRule" id="PRU00108"/>
    </source>
</evidence>
<dbReference type="FunFam" id="1.10.10.60:FF:000679">
    <property type="entry name" value="Homeobox protein aristaless"/>
    <property type="match status" value="1"/>
</dbReference>
<dbReference type="AlphaFoldDB" id="A0A8J2W937"/>
<dbReference type="InterPro" id="IPR043182">
    <property type="entry name" value="PAIRED_DNA-bd_dom"/>
</dbReference>
<evidence type="ECO:0000259" key="14">
    <source>
        <dbReference type="PROSITE" id="PS51057"/>
    </source>
</evidence>
<evidence type="ECO:0000313" key="15">
    <source>
        <dbReference type="EMBL" id="CAH0109500.1"/>
    </source>
</evidence>
<evidence type="ECO:0000256" key="2">
    <source>
        <dbReference type="ARBA" id="ARBA00005733"/>
    </source>
</evidence>
<dbReference type="OrthoDB" id="3225452at2759"/>
<dbReference type="SUPFAM" id="SSF46689">
    <property type="entry name" value="Homeodomain-like"/>
    <property type="match status" value="2"/>
</dbReference>
<dbReference type="InterPro" id="IPR036388">
    <property type="entry name" value="WH-like_DNA-bd_sf"/>
</dbReference>
<feature type="domain" description="Homeobox" evidence="13">
    <location>
        <begin position="207"/>
        <end position="267"/>
    </location>
</feature>
<dbReference type="PROSITE" id="PS50071">
    <property type="entry name" value="HOMEOBOX_2"/>
    <property type="match status" value="1"/>
</dbReference>
<comment type="caution">
    <text evidence="15">The sequence shown here is derived from an EMBL/GenBank/DDBJ whole genome shotgun (WGS) entry which is preliminary data.</text>
</comment>
<dbReference type="PRINTS" id="PR00027">
    <property type="entry name" value="PAIREDBOX"/>
</dbReference>